<accession>A0AA96ZX65</accession>
<dbReference type="GeneID" id="89228603"/>
<proteinExistence type="predicted"/>
<dbReference type="Pfam" id="PF00903">
    <property type="entry name" value="Glyoxalase"/>
    <property type="match status" value="1"/>
</dbReference>
<dbReference type="Proteomes" id="UP001304970">
    <property type="component" value="Chromosome"/>
</dbReference>
<sequence>MIGVEIDMIVPDSLKALAVYESIFEMQRIEMTDYETGLNEVIFSVYGTRFHLLDENPEFQMVAPKPGDPKPMWINVVVPNIQKTYDNAMNAGCIPIQPLHEMPEMGVINAMVSDPFGYLWLFHEIVREISFEERARIMEEQMGMRK</sequence>
<evidence type="ECO:0000313" key="2">
    <source>
        <dbReference type="EMBL" id="WNY27381.1"/>
    </source>
</evidence>
<feature type="domain" description="VOC" evidence="1">
    <location>
        <begin position="1"/>
        <end position="125"/>
    </location>
</feature>
<dbReference type="AlphaFoldDB" id="A0AA96ZX65"/>
<keyword evidence="3" id="KW-1185">Reference proteome</keyword>
<evidence type="ECO:0000259" key="1">
    <source>
        <dbReference type="PROSITE" id="PS51819"/>
    </source>
</evidence>
<reference evidence="2 3" key="1">
    <citation type="submission" date="2023-07" db="EMBL/GenBank/DDBJ databases">
        <title>Closed genome sequence of Methanosarcinaceae archaeon Am2.</title>
        <authorList>
            <person name="Poehlein A."/>
            <person name="Protasov E."/>
            <person name="Platt K."/>
            <person name="Reeh H."/>
            <person name="Daniel R."/>
            <person name="Brune A."/>
        </authorList>
    </citation>
    <scope>NUCLEOTIDE SEQUENCE [LARGE SCALE GENOMIC DNA]</scope>
    <source>
        <strain evidence="2 3">Am2</strain>
    </source>
</reference>
<dbReference type="EMBL" id="CP131061">
    <property type="protein sequence ID" value="WNY27381.1"/>
    <property type="molecule type" value="Genomic_DNA"/>
</dbReference>
<name>A0AA96ZX65_9EURY</name>
<gene>
    <name evidence="2" type="ORF">MsAm2_11760</name>
</gene>
<protein>
    <recommendedName>
        <fullName evidence="1">VOC domain-containing protein</fullName>
    </recommendedName>
</protein>
<dbReference type="PROSITE" id="PS51819">
    <property type="entry name" value="VOC"/>
    <property type="match status" value="1"/>
</dbReference>
<dbReference type="Gene3D" id="3.10.180.10">
    <property type="entry name" value="2,3-Dihydroxybiphenyl 1,2-Dioxygenase, domain 1"/>
    <property type="match status" value="1"/>
</dbReference>
<dbReference type="InterPro" id="IPR029068">
    <property type="entry name" value="Glyas_Bleomycin-R_OHBP_Dase"/>
</dbReference>
<dbReference type="RefSeq" id="WP_338097359.1">
    <property type="nucleotide sequence ID" value="NZ_CP131061.1"/>
</dbReference>
<dbReference type="InterPro" id="IPR037523">
    <property type="entry name" value="VOC_core"/>
</dbReference>
<evidence type="ECO:0000313" key="3">
    <source>
        <dbReference type="Proteomes" id="UP001304970"/>
    </source>
</evidence>
<organism evidence="2 3">
    <name type="scientific">Methanolapillus ohkumae</name>
    <dbReference type="NCBI Taxonomy" id="3028298"/>
    <lineage>
        <taxon>Archaea</taxon>
        <taxon>Methanobacteriati</taxon>
        <taxon>Methanobacteriota</taxon>
        <taxon>Stenosarchaea group</taxon>
        <taxon>Methanomicrobia</taxon>
        <taxon>Methanosarcinales</taxon>
        <taxon>Methanosarcinaceae</taxon>
        <taxon>Methanolapillus</taxon>
    </lineage>
</organism>
<dbReference type="SUPFAM" id="SSF54593">
    <property type="entry name" value="Glyoxalase/Bleomycin resistance protein/Dihydroxybiphenyl dioxygenase"/>
    <property type="match status" value="1"/>
</dbReference>
<dbReference type="InterPro" id="IPR004360">
    <property type="entry name" value="Glyas_Fos-R_dOase_dom"/>
</dbReference>